<evidence type="ECO:0000256" key="1">
    <source>
        <dbReference type="SAM" id="SignalP"/>
    </source>
</evidence>
<organism evidence="2 3">
    <name type="scientific">Apiospora rasikravindrae</name>
    <dbReference type="NCBI Taxonomy" id="990691"/>
    <lineage>
        <taxon>Eukaryota</taxon>
        <taxon>Fungi</taxon>
        <taxon>Dikarya</taxon>
        <taxon>Ascomycota</taxon>
        <taxon>Pezizomycotina</taxon>
        <taxon>Sordariomycetes</taxon>
        <taxon>Xylariomycetidae</taxon>
        <taxon>Amphisphaeriales</taxon>
        <taxon>Apiosporaceae</taxon>
        <taxon>Apiospora</taxon>
    </lineage>
</organism>
<keyword evidence="1" id="KW-0732">Signal</keyword>
<protein>
    <submittedName>
        <fullName evidence="2">Uncharacterized protein</fullName>
    </submittedName>
</protein>
<dbReference type="Proteomes" id="UP001444661">
    <property type="component" value="Unassembled WGS sequence"/>
</dbReference>
<accession>A0ABR1RS35</accession>
<keyword evidence="3" id="KW-1185">Reference proteome</keyword>
<comment type="caution">
    <text evidence="2">The sequence shown here is derived from an EMBL/GenBank/DDBJ whole genome shotgun (WGS) entry which is preliminary data.</text>
</comment>
<feature type="signal peptide" evidence="1">
    <location>
        <begin position="1"/>
        <end position="18"/>
    </location>
</feature>
<evidence type="ECO:0000313" key="3">
    <source>
        <dbReference type="Proteomes" id="UP001444661"/>
    </source>
</evidence>
<gene>
    <name evidence="2" type="ORF">PG993_014101</name>
</gene>
<sequence>MQFAILPALVALAGLASAALVEDQSAGSLLRRQSNANRPVPSGSCCVANTSLKQDFCTVNGQQGKCVPSGSANCGDRLTCVATKNLVCDPNRTERGREFCREK</sequence>
<dbReference type="EMBL" id="JAQQWK010000013">
    <property type="protein sequence ID" value="KAK8017775.1"/>
    <property type="molecule type" value="Genomic_DNA"/>
</dbReference>
<name>A0ABR1RS35_9PEZI</name>
<evidence type="ECO:0000313" key="2">
    <source>
        <dbReference type="EMBL" id="KAK8017775.1"/>
    </source>
</evidence>
<feature type="chain" id="PRO_5047048850" evidence="1">
    <location>
        <begin position="19"/>
        <end position="103"/>
    </location>
</feature>
<reference evidence="2 3" key="1">
    <citation type="submission" date="2023-01" db="EMBL/GenBank/DDBJ databases">
        <title>Analysis of 21 Apiospora genomes using comparative genomics revels a genus with tremendous synthesis potential of carbohydrate active enzymes and secondary metabolites.</title>
        <authorList>
            <person name="Sorensen T."/>
        </authorList>
    </citation>
    <scope>NUCLEOTIDE SEQUENCE [LARGE SCALE GENOMIC DNA]</scope>
    <source>
        <strain evidence="2 3">CBS 33761</strain>
    </source>
</reference>
<proteinExistence type="predicted"/>